<name>A0AA42BXL3_9MYCO</name>
<dbReference type="RefSeq" id="WP_083136572.1">
    <property type="nucleotide sequence ID" value="NZ_JACKVH010000008.1"/>
</dbReference>
<keyword evidence="4" id="KW-0812">Transmembrane</keyword>
<dbReference type="AlphaFoldDB" id="A0AA42BXL3"/>
<organism evidence="6 9">
    <name type="scientific">Mycobacterium alsense</name>
    <dbReference type="NCBI Taxonomy" id="324058"/>
    <lineage>
        <taxon>Bacteria</taxon>
        <taxon>Bacillati</taxon>
        <taxon>Actinomycetota</taxon>
        <taxon>Actinomycetes</taxon>
        <taxon>Mycobacteriales</taxon>
        <taxon>Mycobacteriaceae</taxon>
        <taxon>Mycobacterium</taxon>
    </lineage>
</organism>
<evidence type="ECO:0000313" key="8">
    <source>
        <dbReference type="Proteomes" id="UP000192319"/>
    </source>
</evidence>
<dbReference type="PANTHER" id="PTHR22683">
    <property type="entry name" value="SPORULATION PROTEIN RELATED"/>
    <property type="match status" value="1"/>
</dbReference>
<keyword evidence="4" id="KW-0472">Membrane</keyword>
<keyword evidence="2 3" id="KW-0067">ATP-binding</keyword>
<evidence type="ECO:0000256" key="2">
    <source>
        <dbReference type="ARBA" id="ARBA00022840"/>
    </source>
</evidence>
<dbReference type="PANTHER" id="PTHR22683:SF41">
    <property type="entry name" value="DNA TRANSLOCASE FTSK"/>
    <property type="match status" value="1"/>
</dbReference>
<dbReference type="InterPro" id="IPR050206">
    <property type="entry name" value="FtsK/SpoIIIE/SftA"/>
</dbReference>
<comment type="caution">
    <text evidence="6">The sequence shown here is derived from an EMBL/GenBank/DDBJ whole genome shotgun (WGS) entry which is preliminary data.</text>
</comment>
<keyword evidence="1 3" id="KW-0547">Nucleotide-binding</keyword>
<proteinExistence type="predicted"/>
<keyword evidence="4" id="KW-1133">Transmembrane helix</keyword>
<gene>
    <name evidence="7" type="ORF">BST11_03230</name>
    <name evidence="6" type="ORF">H7K38_03165</name>
</gene>
<dbReference type="PROSITE" id="PS50901">
    <property type="entry name" value="FTSK"/>
    <property type="match status" value="1"/>
</dbReference>
<keyword evidence="8" id="KW-1185">Reference proteome</keyword>
<evidence type="ECO:0000313" key="9">
    <source>
        <dbReference type="Proteomes" id="UP001141650"/>
    </source>
</evidence>
<evidence type="ECO:0000256" key="3">
    <source>
        <dbReference type="PROSITE-ProRule" id="PRU00289"/>
    </source>
</evidence>
<feature type="domain" description="FtsK" evidence="5">
    <location>
        <begin position="183"/>
        <end position="376"/>
    </location>
</feature>
<dbReference type="GO" id="GO:0051301">
    <property type="term" value="P:cell division"/>
    <property type="evidence" value="ECO:0007669"/>
    <property type="project" value="UniProtKB-KW"/>
</dbReference>
<reference evidence="6" key="3">
    <citation type="journal article" date="2022" name="BMC Genomics">
        <title>Comparative genome analysis of mycobacteria focusing on tRNA and non-coding RNA.</title>
        <authorList>
            <person name="Behra P.R.K."/>
            <person name="Pettersson B.M.F."/>
            <person name="Ramesh M."/>
            <person name="Das S."/>
            <person name="Dasgupta S."/>
            <person name="Kirsebom L.A."/>
        </authorList>
    </citation>
    <scope>NUCLEOTIDE SEQUENCE</scope>
    <source>
        <strain evidence="6">CCUG 55640</strain>
    </source>
</reference>
<evidence type="ECO:0000256" key="4">
    <source>
        <dbReference type="SAM" id="Phobius"/>
    </source>
</evidence>
<keyword evidence="6" id="KW-0132">Cell division</keyword>
<keyword evidence="6" id="KW-0131">Cell cycle</keyword>
<reference evidence="7 8" key="1">
    <citation type="submission" date="2017-02" db="EMBL/GenBank/DDBJ databases">
        <title>The new phylogeny of genus Mycobacterium.</title>
        <authorList>
            <person name="Tortoli E."/>
            <person name="Trovato A."/>
            <person name="Cirillo D.M."/>
        </authorList>
    </citation>
    <scope>NUCLEOTIDE SEQUENCE [LARGE SCALE GENOMIC DNA]</scope>
    <source>
        <strain evidence="7 8">DSM 45230</strain>
    </source>
</reference>
<dbReference type="Proteomes" id="UP000192319">
    <property type="component" value="Unassembled WGS sequence"/>
</dbReference>
<dbReference type="InterPro" id="IPR002543">
    <property type="entry name" value="FtsK_dom"/>
</dbReference>
<protein>
    <submittedName>
        <fullName evidence="6">Cell division protein FtsK</fullName>
    </submittedName>
</protein>
<dbReference type="GO" id="GO:0005524">
    <property type="term" value="F:ATP binding"/>
    <property type="evidence" value="ECO:0007669"/>
    <property type="project" value="UniProtKB-UniRule"/>
</dbReference>
<evidence type="ECO:0000313" key="6">
    <source>
        <dbReference type="EMBL" id="MCV7377648.1"/>
    </source>
</evidence>
<dbReference type="GO" id="GO:0003677">
    <property type="term" value="F:DNA binding"/>
    <property type="evidence" value="ECO:0007669"/>
    <property type="project" value="InterPro"/>
</dbReference>
<dbReference type="EMBL" id="MVHD01000003">
    <property type="protein sequence ID" value="OQZ93016.1"/>
    <property type="molecule type" value="Genomic_DNA"/>
</dbReference>
<sequence length="442" mass="47558">MNPYGPQSIPDPDGGIDLFHITHLLTLGAIWVVGAVVIVTLALVVWRLQSPATYERYFGASARQARWLLWGMTSWPRVAKACGLSTSKRVTRKDMQGKETTKTVWTHPRLLGVSMSDHCLRMTVRTRTGQTVDDLEKAVPAIRDAVGAHSARSTVVAPGTVRMEFVMREQLSAVETATQPISAEPTAVEIGRRQNGSAWILQVGGLHTLTVGCSGAGKGSIFWGIAGGLAPAVKSGTVRLLAVDLKYGIEVSVGSPLFTKVATTEAEAAKLLADLEKLLDTRGRRMAGRARSHTPSTAEPLVVLLIDELAGLTAYMTDPALKKQVAASLSRILTKGRAVGIVVAAFMQDPRKEILPMRGLFTQTVALRLRSREEVAMVLGEGLADAAPAHRISPDEPGTGYVIDEDGSTMRVRADYWPDSLIRSVADEYGLASQIHPGPTEN</sequence>
<dbReference type="EMBL" id="JACKVH010000008">
    <property type="protein sequence ID" value="MCV7377648.1"/>
    <property type="molecule type" value="Genomic_DNA"/>
</dbReference>
<dbReference type="Gene3D" id="3.40.50.300">
    <property type="entry name" value="P-loop containing nucleotide triphosphate hydrolases"/>
    <property type="match status" value="1"/>
</dbReference>
<dbReference type="Proteomes" id="UP001141650">
    <property type="component" value="Unassembled WGS sequence"/>
</dbReference>
<dbReference type="InterPro" id="IPR027417">
    <property type="entry name" value="P-loop_NTPase"/>
</dbReference>
<reference evidence="6" key="2">
    <citation type="submission" date="2020-07" db="EMBL/GenBank/DDBJ databases">
        <authorList>
            <person name="Pettersson B.M.F."/>
            <person name="Behra P.R.K."/>
            <person name="Ramesh M."/>
            <person name="Das S."/>
            <person name="Dasgupta S."/>
            <person name="Kirsebom L.A."/>
        </authorList>
    </citation>
    <scope>NUCLEOTIDE SEQUENCE</scope>
    <source>
        <strain evidence="6">CCUG 55640</strain>
    </source>
</reference>
<dbReference type="SUPFAM" id="SSF52540">
    <property type="entry name" value="P-loop containing nucleoside triphosphate hydrolases"/>
    <property type="match status" value="1"/>
</dbReference>
<feature type="binding site" evidence="3">
    <location>
        <begin position="212"/>
        <end position="219"/>
    </location>
    <ligand>
        <name>ATP</name>
        <dbReference type="ChEBI" id="CHEBI:30616"/>
    </ligand>
</feature>
<feature type="transmembrane region" description="Helical" evidence="4">
    <location>
        <begin position="20"/>
        <end position="46"/>
    </location>
</feature>
<accession>A0AA42BXL3</accession>
<evidence type="ECO:0000256" key="1">
    <source>
        <dbReference type="ARBA" id="ARBA00022741"/>
    </source>
</evidence>
<evidence type="ECO:0000259" key="5">
    <source>
        <dbReference type="PROSITE" id="PS50901"/>
    </source>
</evidence>
<evidence type="ECO:0000313" key="7">
    <source>
        <dbReference type="EMBL" id="OQZ93016.1"/>
    </source>
</evidence>